<comment type="subcellular location">
    <subcellularLocation>
        <location evidence="1">Secreted</location>
    </subcellularLocation>
</comment>
<dbReference type="Pfam" id="PF07686">
    <property type="entry name" value="V-set"/>
    <property type="match status" value="1"/>
</dbReference>
<dbReference type="GO" id="GO:0007417">
    <property type="term" value="P:central nervous system development"/>
    <property type="evidence" value="ECO:0007669"/>
    <property type="project" value="TreeGrafter"/>
</dbReference>
<feature type="disulfide bond" evidence="9">
    <location>
        <begin position="359"/>
        <end position="380"/>
    </location>
</feature>
<dbReference type="Pfam" id="PF00193">
    <property type="entry name" value="Xlink"/>
    <property type="match status" value="2"/>
</dbReference>
<organism evidence="13 14">
    <name type="scientific">Champsocephalus esox</name>
    <name type="common">pike icefish</name>
    <dbReference type="NCBI Taxonomy" id="159716"/>
    <lineage>
        <taxon>Eukaryota</taxon>
        <taxon>Metazoa</taxon>
        <taxon>Chordata</taxon>
        <taxon>Craniata</taxon>
        <taxon>Vertebrata</taxon>
        <taxon>Euteleostomi</taxon>
        <taxon>Actinopterygii</taxon>
        <taxon>Neopterygii</taxon>
        <taxon>Teleostei</taxon>
        <taxon>Neoteleostei</taxon>
        <taxon>Acanthomorphata</taxon>
        <taxon>Eupercaria</taxon>
        <taxon>Perciformes</taxon>
        <taxon>Notothenioidei</taxon>
        <taxon>Channichthyidae</taxon>
        <taxon>Champsocephalus</taxon>
    </lineage>
</organism>
<dbReference type="PROSITE" id="PS50963">
    <property type="entry name" value="LINK_2"/>
    <property type="match status" value="2"/>
</dbReference>
<dbReference type="GO" id="GO:0001501">
    <property type="term" value="P:skeletal system development"/>
    <property type="evidence" value="ECO:0007669"/>
    <property type="project" value="TreeGrafter"/>
</dbReference>
<evidence type="ECO:0000256" key="5">
    <source>
        <dbReference type="ARBA" id="ARBA00022974"/>
    </source>
</evidence>
<dbReference type="Gene3D" id="2.60.40.10">
    <property type="entry name" value="Immunoglobulins"/>
    <property type="match status" value="1"/>
</dbReference>
<reference evidence="13 14" key="1">
    <citation type="journal article" date="2023" name="Mol. Biol. Evol.">
        <title>Genomics of Secondarily Temperate Adaptation in the Only Non-Antarctic Icefish.</title>
        <authorList>
            <person name="Rivera-Colon A.G."/>
            <person name="Rayamajhi N."/>
            <person name="Minhas B.F."/>
            <person name="Madrigal G."/>
            <person name="Bilyk K.T."/>
            <person name="Yoon V."/>
            <person name="Hune M."/>
            <person name="Gregory S."/>
            <person name="Cheng C.H.C."/>
            <person name="Catchen J.M."/>
        </authorList>
    </citation>
    <scope>NUCLEOTIDE SEQUENCE [LARGE SCALE GENOMIC DNA]</scope>
    <source>
        <strain evidence="13">JC2023a</strain>
    </source>
</reference>
<proteinExistence type="predicted"/>
<evidence type="ECO:0000313" key="13">
    <source>
        <dbReference type="EMBL" id="KAK5891722.1"/>
    </source>
</evidence>
<dbReference type="SMART" id="SM00445">
    <property type="entry name" value="LINK"/>
    <property type="match status" value="2"/>
</dbReference>
<protein>
    <recommendedName>
        <fullName evidence="15">Brevican</fullName>
    </recommendedName>
</protein>
<dbReference type="PROSITE" id="PS01241">
    <property type="entry name" value="LINK_1"/>
    <property type="match status" value="2"/>
</dbReference>
<dbReference type="SMART" id="SM00406">
    <property type="entry name" value="IGv"/>
    <property type="match status" value="1"/>
</dbReference>
<feature type="domain" description="Link" evidence="12">
    <location>
        <begin position="215"/>
        <end position="310"/>
    </location>
</feature>
<dbReference type="Proteomes" id="UP001335648">
    <property type="component" value="Unassembled WGS sequence"/>
</dbReference>
<dbReference type="InterPro" id="IPR016187">
    <property type="entry name" value="CTDL_fold"/>
</dbReference>
<sequence length="419" mass="45359">MAAAPSCDLNVSQSFFLCVFVKASAAFSPAASCFLSYCVCWGGRVAPGDGEAESCETGCVSSCSAAALHLCPPDDVLHPPPGLRWLSAPAGEHPLPPPVPPVLGGSLTLPCLVSLPPPSSASSNGRHAVLTLPRVKWSVLTQGHEAEILVARGDRVRVSEAFRDRASLPHYASSPADLTLRLERLQHNDTGFYRCEVTQGLEDAQALAQVKVKGVVFLYRDASSRYAFTFEQARDACAEIGAEMASPEQLEAAYHSGYEQCDAGWLSDRSVRYPIQMPREGCFGDMDGLPGVRNYGMLEPDELYDVYCYVENIDGEVFHDPAPQRFTFWQAKAFCLSHGAELVTTAQLYAAWSDGLNLCSPGWLADGSVRYPIVTPRERCGGGEPGVRTVYRYSNQTGFPSPTLCTTSTASNVRDMLKI</sequence>
<dbReference type="PANTHER" id="PTHR22804">
    <property type="entry name" value="AGGRECAN/VERSICAN PROTEOGLYCAN"/>
    <property type="match status" value="1"/>
</dbReference>
<dbReference type="InterPro" id="IPR013783">
    <property type="entry name" value="Ig-like_fold"/>
</dbReference>
<evidence type="ECO:0000256" key="3">
    <source>
        <dbReference type="ARBA" id="ARBA00022729"/>
    </source>
</evidence>
<keyword evidence="3 10" id="KW-0732">Signal</keyword>
<dbReference type="InterPro" id="IPR013106">
    <property type="entry name" value="Ig_V-set"/>
</dbReference>
<dbReference type="GO" id="GO:0072534">
    <property type="term" value="C:perineuronal net"/>
    <property type="evidence" value="ECO:0007669"/>
    <property type="project" value="TreeGrafter"/>
</dbReference>
<dbReference type="InterPro" id="IPR016186">
    <property type="entry name" value="C-type_lectin-like/link_sf"/>
</dbReference>
<evidence type="ECO:0000256" key="9">
    <source>
        <dbReference type="PROSITE-ProRule" id="PRU00323"/>
    </source>
</evidence>
<dbReference type="AlphaFoldDB" id="A0AAN8BUN7"/>
<dbReference type="InterPro" id="IPR000538">
    <property type="entry name" value="Link_dom"/>
</dbReference>
<keyword evidence="14" id="KW-1185">Reference proteome</keyword>
<dbReference type="InterPro" id="IPR036179">
    <property type="entry name" value="Ig-like_dom_sf"/>
</dbReference>
<dbReference type="GO" id="GO:0007155">
    <property type="term" value="P:cell adhesion"/>
    <property type="evidence" value="ECO:0007669"/>
    <property type="project" value="InterPro"/>
</dbReference>
<feature type="domain" description="Ig-like" evidence="11">
    <location>
        <begin position="81"/>
        <end position="213"/>
    </location>
</feature>
<feature type="chain" id="PRO_5043031410" description="Brevican" evidence="10">
    <location>
        <begin position="27"/>
        <end position="419"/>
    </location>
</feature>
<accession>A0AAN8BUN7</accession>
<keyword evidence="4" id="KW-0677">Repeat</keyword>
<dbReference type="SUPFAM" id="SSF48726">
    <property type="entry name" value="Immunoglobulin"/>
    <property type="match status" value="1"/>
</dbReference>
<dbReference type="PROSITE" id="PS50835">
    <property type="entry name" value="IG_LIKE"/>
    <property type="match status" value="1"/>
</dbReference>
<evidence type="ECO:0000256" key="10">
    <source>
        <dbReference type="SAM" id="SignalP"/>
    </source>
</evidence>
<dbReference type="FunFam" id="3.10.100.10:FF:000002">
    <property type="entry name" value="Hyaluronan proteoglycan link protein 1"/>
    <property type="match status" value="1"/>
</dbReference>
<dbReference type="GO" id="GO:0005540">
    <property type="term" value="F:hyaluronic acid binding"/>
    <property type="evidence" value="ECO:0007669"/>
    <property type="project" value="InterPro"/>
</dbReference>
<dbReference type="CDD" id="cd03520">
    <property type="entry name" value="Link_domain_CSPGs_modules_2_4"/>
    <property type="match status" value="1"/>
</dbReference>
<evidence type="ECO:0000256" key="8">
    <source>
        <dbReference type="ARBA" id="ARBA00023319"/>
    </source>
</evidence>
<keyword evidence="2" id="KW-0964">Secreted</keyword>
<dbReference type="GO" id="GO:0010001">
    <property type="term" value="P:glial cell differentiation"/>
    <property type="evidence" value="ECO:0007669"/>
    <property type="project" value="TreeGrafter"/>
</dbReference>
<dbReference type="EMBL" id="JAULUE010002055">
    <property type="protein sequence ID" value="KAK5891722.1"/>
    <property type="molecule type" value="Genomic_DNA"/>
</dbReference>
<dbReference type="GO" id="GO:0045202">
    <property type="term" value="C:synapse"/>
    <property type="evidence" value="ECO:0007669"/>
    <property type="project" value="TreeGrafter"/>
</dbReference>
<evidence type="ECO:0000256" key="6">
    <source>
        <dbReference type="ARBA" id="ARBA00023157"/>
    </source>
</evidence>
<dbReference type="InterPro" id="IPR003599">
    <property type="entry name" value="Ig_sub"/>
</dbReference>
<evidence type="ECO:0000259" key="11">
    <source>
        <dbReference type="PROSITE" id="PS50835"/>
    </source>
</evidence>
<dbReference type="PANTHER" id="PTHR22804:SF41">
    <property type="entry name" value="BREVICAN CORE PROTEIN"/>
    <property type="match status" value="1"/>
</dbReference>
<dbReference type="InterPro" id="IPR050691">
    <property type="entry name" value="Hyaluronan_bind_Proteoglycan"/>
</dbReference>
<keyword evidence="6 9" id="KW-1015">Disulfide bond</keyword>
<dbReference type="GO" id="GO:0002052">
    <property type="term" value="P:positive regulation of neuroblast proliferation"/>
    <property type="evidence" value="ECO:0007669"/>
    <property type="project" value="TreeGrafter"/>
</dbReference>
<evidence type="ECO:0000259" key="12">
    <source>
        <dbReference type="PROSITE" id="PS50963"/>
    </source>
</evidence>
<feature type="signal peptide" evidence="10">
    <location>
        <begin position="1"/>
        <end position="26"/>
    </location>
</feature>
<evidence type="ECO:0000256" key="1">
    <source>
        <dbReference type="ARBA" id="ARBA00004613"/>
    </source>
</evidence>
<dbReference type="Gene3D" id="3.10.100.10">
    <property type="entry name" value="Mannose-Binding Protein A, subunit A"/>
    <property type="match status" value="2"/>
</dbReference>
<feature type="disulfide bond" evidence="9">
    <location>
        <begin position="261"/>
        <end position="282"/>
    </location>
</feature>
<evidence type="ECO:0000313" key="14">
    <source>
        <dbReference type="Proteomes" id="UP001335648"/>
    </source>
</evidence>
<name>A0AAN8BUN7_9TELE</name>
<comment type="caution">
    <text evidence="13">The sequence shown here is derived from an EMBL/GenBank/DDBJ whole genome shotgun (WGS) entry which is preliminary data.</text>
</comment>
<dbReference type="FunFam" id="3.10.100.10:FF:000011">
    <property type="entry name" value="Aggrecan core protein"/>
    <property type="match status" value="1"/>
</dbReference>
<evidence type="ECO:0000256" key="4">
    <source>
        <dbReference type="ARBA" id="ARBA00022737"/>
    </source>
</evidence>
<dbReference type="SMART" id="SM00409">
    <property type="entry name" value="IG"/>
    <property type="match status" value="1"/>
</dbReference>
<evidence type="ECO:0000256" key="2">
    <source>
        <dbReference type="ARBA" id="ARBA00022525"/>
    </source>
</evidence>
<dbReference type="InterPro" id="IPR007110">
    <property type="entry name" value="Ig-like_dom"/>
</dbReference>
<evidence type="ECO:0008006" key="15">
    <source>
        <dbReference type="Google" id="ProtNLM"/>
    </source>
</evidence>
<evidence type="ECO:0000256" key="7">
    <source>
        <dbReference type="ARBA" id="ARBA00023180"/>
    </source>
</evidence>
<keyword evidence="7" id="KW-0325">Glycoprotein</keyword>
<comment type="caution">
    <text evidence="9">Lacks conserved residue(s) required for the propagation of feature annotation.</text>
</comment>
<keyword evidence="5" id="KW-0654">Proteoglycan</keyword>
<dbReference type="SUPFAM" id="SSF56436">
    <property type="entry name" value="C-type lectin-like"/>
    <property type="match status" value="2"/>
</dbReference>
<gene>
    <name evidence="13" type="ORF">CesoFtcFv8_012171</name>
</gene>
<keyword evidence="8" id="KW-0393">Immunoglobulin domain</keyword>
<dbReference type="GO" id="GO:0005615">
    <property type="term" value="C:extracellular space"/>
    <property type="evidence" value="ECO:0007669"/>
    <property type="project" value="TreeGrafter"/>
</dbReference>
<feature type="domain" description="Link" evidence="12">
    <location>
        <begin position="316"/>
        <end position="407"/>
    </location>
</feature>
<dbReference type="CDD" id="cd03517">
    <property type="entry name" value="Link_domain_CSPGs_modules_1_3"/>
    <property type="match status" value="1"/>
</dbReference>
<dbReference type="PRINTS" id="PR01265">
    <property type="entry name" value="LINKMODULE"/>
</dbReference>